<name>A0A3B0B1W7_9BACL</name>
<dbReference type="InterPro" id="IPR010994">
    <property type="entry name" value="RuvA_2-like"/>
</dbReference>
<accession>A0A3B0B1W7</accession>
<evidence type="ECO:0000313" key="2">
    <source>
        <dbReference type="Proteomes" id="UP000282311"/>
    </source>
</evidence>
<comment type="caution">
    <text evidence="1">The sequence shown here is derived from an EMBL/GenBank/DDBJ whole genome shotgun (WGS) entry which is preliminary data.</text>
</comment>
<gene>
    <name evidence="1" type="ORF">D7M11_31665</name>
</gene>
<keyword evidence="2" id="KW-1185">Reference proteome</keyword>
<organism evidence="1 2">
    <name type="scientific">Paenibacillus ginsengarvi</name>
    <dbReference type="NCBI Taxonomy" id="400777"/>
    <lineage>
        <taxon>Bacteria</taxon>
        <taxon>Bacillati</taxon>
        <taxon>Bacillota</taxon>
        <taxon>Bacilli</taxon>
        <taxon>Bacillales</taxon>
        <taxon>Paenibacillaceae</taxon>
        <taxon>Paenibacillus</taxon>
    </lineage>
</organism>
<dbReference type="EMBL" id="RBAH01000035">
    <property type="protein sequence ID" value="RKN66034.1"/>
    <property type="molecule type" value="Genomic_DNA"/>
</dbReference>
<evidence type="ECO:0000313" key="1">
    <source>
        <dbReference type="EMBL" id="RKN66034.1"/>
    </source>
</evidence>
<reference evidence="1 2" key="1">
    <citation type="journal article" date="2007" name="Int. J. Syst. Evol. Microbiol.">
        <title>Paenibacillus ginsengarvi sp. nov., isolated from soil from ginseng cultivation.</title>
        <authorList>
            <person name="Yoon M.H."/>
            <person name="Ten L.N."/>
            <person name="Im W.T."/>
        </authorList>
    </citation>
    <scope>NUCLEOTIDE SEQUENCE [LARGE SCALE GENOMIC DNA]</scope>
    <source>
        <strain evidence="1 2">KCTC 13059</strain>
    </source>
</reference>
<dbReference type="AlphaFoldDB" id="A0A3B0B1W7"/>
<protein>
    <recommendedName>
        <fullName evidence="3">Helix-hairpin-helix domain-containing protein</fullName>
    </recommendedName>
</protein>
<sequence>MGAKPKSVDYIHMDRIFSRNVLLPDRTALAKPALGHQDRSAVYAAGPALFCTRAVARRGGPTFVRDGGCSGGGVLAVLVYRKQVLVYVELLERIKRSRKPVPPVHLNECELADLLRIPEFTEKLAVRTLQVREQIGGFRSIEHFGLLLELPPRFLDQFRPYLYNVSLHEVGVAVVDA</sequence>
<evidence type="ECO:0008006" key="3">
    <source>
        <dbReference type="Google" id="ProtNLM"/>
    </source>
</evidence>
<proteinExistence type="predicted"/>
<dbReference type="SUPFAM" id="SSF47781">
    <property type="entry name" value="RuvA domain 2-like"/>
    <property type="match status" value="1"/>
</dbReference>
<dbReference type="Proteomes" id="UP000282311">
    <property type="component" value="Unassembled WGS sequence"/>
</dbReference>
<dbReference type="Pfam" id="PF12836">
    <property type="entry name" value="HHH_3"/>
    <property type="match status" value="1"/>
</dbReference>